<dbReference type="CDD" id="cd07814">
    <property type="entry name" value="SRPBCC_CalC_Aha1-like"/>
    <property type="match status" value="1"/>
</dbReference>
<comment type="similarity">
    <text evidence="1">Belongs to the AHA1 family.</text>
</comment>
<gene>
    <name evidence="3" type="ORF">LZC94_17490</name>
</gene>
<feature type="domain" description="Activator of Hsp90 ATPase homologue 1/2-like C-terminal" evidence="2">
    <location>
        <begin position="23"/>
        <end position="145"/>
    </location>
</feature>
<dbReference type="EMBL" id="CP089984">
    <property type="protein sequence ID" value="WXB19019.1"/>
    <property type="molecule type" value="Genomic_DNA"/>
</dbReference>
<evidence type="ECO:0000259" key="2">
    <source>
        <dbReference type="Pfam" id="PF08327"/>
    </source>
</evidence>
<dbReference type="Gene3D" id="3.30.530.20">
    <property type="match status" value="1"/>
</dbReference>
<reference evidence="3 4" key="1">
    <citation type="submission" date="2021-12" db="EMBL/GenBank/DDBJ databases">
        <title>Discovery of the Pendulisporaceae a myxobacterial family with distinct sporulation behavior and unique specialized metabolism.</title>
        <authorList>
            <person name="Garcia R."/>
            <person name="Popoff A."/>
            <person name="Bader C.D."/>
            <person name="Loehr J."/>
            <person name="Walesch S."/>
            <person name="Walt C."/>
            <person name="Boldt J."/>
            <person name="Bunk B."/>
            <person name="Haeckl F.J.F.P.J."/>
            <person name="Gunesch A.P."/>
            <person name="Birkelbach J."/>
            <person name="Nuebel U."/>
            <person name="Pietschmann T."/>
            <person name="Bach T."/>
            <person name="Mueller R."/>
        </authorList>
    </citation>
    <scope>NUCLEOTIDE SEQUENCE [LARGE SCALE GENOMIC DNA]</scope>
    <source>
        <strain evidence="3 4">MSr11954</strain>
    </source>
</reference>
<dbReference type="Proteomes" id="UP001370348">
    <property type="component" value="Chromosome"/>
</dbReference>
<protein>
    <submittedName>
        <fullName evidence="3">SRPBCC domain-containing protein</fullName>
    </submittedName>
</protein>
<name>A0ABZ2M925_9BACT</name>
<evidence type="ECO:0000313" key="3">
    <source>
        <dbReference type="EMBL" id="WXB19019.1"/>
    </source>
</evidence>
<dbReference type="Pfam" id="PF08327">
    <property type="entry name" value="AHSA1"/>
    <property type="match status" value="1"/>
</dbReference>
<keyword evidence="4" id="KW-1185">Reference proteome</keyword>
<proteinExistence type="inferred from homology"/>
<sequence length="147" mass="16797">MSSASYPKAPQDLFGLTVSRRIQAPPEAVFAAWTDPEKFRKWFDTTQLVLEAEPGKLYFLEVAYDNKLWAHYGRYLRVERPRLVEFTWMSEGTEGKESIVKVELTPIGEATDLRIVHSGLPTEKWRKSHLDGWTDIAAAIAAFVEPK</sequence>
<evidence type="ECO:0000256" key="1">
    <source>
        <dbReference type="ARBA" id="ARBA00006817"/>
    </source>
</evidence>
<organism evidence="3 4">
    <name type="scientific">Pendulispora albinea</name>
    <dbReference type="NCBI Taxonomy" id="2741071"/>
    <lineage>
        <taxon>Bacteria</taxon>
        <taxon>Pseudomonadati</taxon>
        <taxon>Myxococcota</taxon>
        <taxon>Myxococcia</taxon>
        <taxon>Myxococcales</taxon>
        <taxon>Sorangiineae</taxon>
        <taxon>Pendulisporaceae</taxon>
        <taxon>Pendulispora</taxon>
    </lineage>
</organism>
<accession>A0ABZ2M925</accession>
<dbReference type="SUPFAM" id="SSF55961">
    <property type="entry name" value="Bet v1-like"/>
    <property type="match status" value="1"/>
</dbReference>
<dbReference type="InterPro" id="IPR023393">
    <property type="entry name" value="START-like_dom_sf"/>
</dbReference>
<evidence type="ECO:0000313" key="4">
    <source>
        <dbReference type="Proteomes" id="UP001370348"/>
    </source>
</evidence>
<dbReference type="InterPro" id="IPR013538">
    <property type="entry name" value="ASHA1/2-like_C"/>
</dbReference>
<dbReference type="RefSeq" id="WP_394828642.1">
    <property type="nucleotide sequence ID" value="NZ_CP089984.1"/>
</dbReference>